<organism evidence="1 2">
    <name type="scientific">Pristionchus fissidentatus</name>
    <dbReference type="NCBI Taxonomy" id="1538716"/>
    <lineage>
        <taxon>Eukaryota</taxon>
        <taxon>Metazoa</taxon>
        <taxon>Ecdysozoa</taxon>
        <taxon>Nematoda</taxon>
        <taxon>Chromadorea</taxon>
        <taxon>Rhabditida</taxon>
        <taxon>Rhabditina</taxon>
        <taxon>Diplogasteromorpha</taxon>
        <taxon>Diplogasteroidea</taxon>
        <taxon>Neodiplogasteridae</taxon>
        <taxon>Pristionchus</taxon>
    </lineage>
</organism>
<evidence type="ECO:0000313" key="2">
    <source>
        <dbReference type="Proteomes" id="UP001432322"/>
    </source>
</evidence>
<name>A0AAV5WSY9_9BILA</name>
<keyword evidence="2" id="KW-1185">Reference proteome</keyword>
<sequence length="102" mass="11588">MRVDSYFLDELLSPLPEAVEGRLGVVRRHSGLLLNPLDEELLVLFQQEELTEEDTYLIETGLRELGSISGTDAGNGSDFLLTHRLSNEVTVLHRGRRHLYRV</sequence>
<evidence type="ECO:0000313" key="1">
    <source>
        <dbReference type="EMBL" id="GMT33809.1"/>
    </source>
</evidence>
<gene>
    <name evidence="1" type="ORF">PFISCL1PPCAC_25106</name>
</gene>
<dbReference type="Proteomes" id="UP001432322">
    <property type="component" value="Unassembled WGS sequence"/>
</dbReference>
<accession>A0AAV5WSY9</accession>
<reference evidence="1" key="1">
    <citation type="submission" date="2023-10" db="EMBL/GenBank/DDBJ databases">
        <title>Genome assembly of Pristionchus species.</title>
        <authorList>
            <person name="Yoshida K."/>
            <person name="Sommer R.J."/>
        </authorList>
    </citation>
    <scope>NUCLEOTIDE SEQUENCE</scope>
    <source>
        <strain evidence="1">RS5133</strain>
    </source>
</reference>
<dbReference type="EMBL" id="BTSY01000006">
    <property type="protein sequence ID" value="GMT33809.1"/>
    <property type="molecule type" value="Genomic_DNA"/>
</dbReference>
<comment type="caution">
    <text evidence="1">The sequence shown here is derived from an EMBL/GenBank/DDBJ whole genome shotgun (WGS) entry which is preliminary data.</text>
</comment>
<feature type="non-terminal residue" evidence="1">
    <location>
        <position position="102"/>
    </location>
</feature>
<protein>
    <submittedName>
        <fullName evidence="1">Uncharacterized protein</fullName>
    </submittedName>
</protein>
<proteinExistence type="predicted"/>
<dbReference type="AlphaFoldDB" id="A0AAV5WSY9"/>